<gene>
    <name evidence="1" type="ORF">Tco025E_05022</name>
</gene>
<name>A0A3S5IT60_9TRYP</name>
<dbReference type="OrthoDB" id="10358521at2759"/>
<proteinExistence type="predicted"/>
<comment type="caution">
    <text evidence="1">The sequence shown here is derived from an EMBL/GenBank/DDBJ whole genome shotgun (WGS) entry which is preliminary data.</text>
</comment>
<dbReference type="RefSeq" id="XP_029227940.1">
    <property type="nucleotide sequence ID" value="XM_029371926.1"/>
</dbReference>
<evidence type="ECO:0000313" key="1">
    <source>
        <dbReference type="EMBL" id="RNF16825.1"/>
    </source>
</evidence>
<dbReference type="EMBL" id="MKKU01000281">
    <property type="protein sequence ID" value="RNF16825.1"/>
    <property type="molecule type" value="Genomic_DNA"/>
</dbReference>
<dbReference type="AlphaFoldDB" id="A0A3S5IT60"/>
<organism evidence="1 2">
    <name type="scientific">Trypanosoma conorhini</name>
    <dbReference type="NCBI Taxonomy" id="83891"/>
    <lineage>
        <taxon>Eukaryota</taxon>
        <taxon>Discoba</taxon>
        <taxon>Euglenozoa</taxon>
        <taxon>Kinetoplastea</taxon>
        <taxon>Metakinetoplastina</taxon>
        <taxon>Trypanosomatida</taxon>
        <taxon>Trypanosomatidae</taxon>
        <taxon>Trypanosoma</taxon>
    </lineage>
</organism>
<sequence>MGATVTAQETETAEAAVFDGVVPLDRKAFGKIPQLTFCPDCGRLFDVFTRPRRCRVCGEALCKRCCLLCRNWKWRPICAYCMDSCLCNYAQRTCGDSFDEAHRNKLRWQQQGKKTSSCEILRSFFINAIDAQD</sequence>
<dbReference type="SUPFAM" id="SSF57903">
    <property type="entry name" value="FYVE/PHD zinc finger"/>
    <property type="match status" value="1"/>
</dbReference>
<accession>A0A3S5IT60</accession>
<evidence type="ECO:0000313" key="2">
    <source>
        <dbReference type="Proteomes" id="UP000284403"/>
    </source>
</evidence>
<dbReference type="Proteomes" id="UP000284403">
    <property type="component" value="Unassembled WGS sequence"/>
</dbReference>
<evidence type="ECO:0008006" key="3">
    <source>
        <dbReference type="Google" id="ProtNLM"/>
    </source>
</evidence>
<protein>
    <recommendedName>
        <fullName evidence="3">FYVE-type domain-containing protein</fullName>
    </recommendedName>
</protein>
<reference evidence="1 2" key="1">
    <citation type="journal article" date="2018" name="BMC Genomics">
        <title>Genomic comparison of Trypanosoma conorhini and Trypanosoma rangeli to Trypanosoma cruzi strains of high and low virulence.</title>
        <authorList>
            <person name="Bradwell K.R."/>
            <person name="Koparde V.N."/>
            <person name="Matveyev A.V."/>
            <person name="Serrano M.G."/>
            <person name="Alves J.M."/>
            <person name="Parikh H."/>
            <person name="Huang B."/>
            <person name="Lee V."/>
            <person name="Espinosa-Alvarez O."/>
            <person name="Ortiz P.A."/>
            <person name="Costa-Martins A.G."/>
            <person name="Teixeira M.M."/>
            <person name="Buck G.A."/>
        </authorList>
    </citation>
    <scope>NUCLEOTIDE SEQUENCE [LARGE SCALE GENOMIC DNA]</scope>
    <source>
        <strain evidence="1 2">025E</strain>
    </source>
</reference>
<dbReference type="GeneID" id="40318633"/>
<dbReference type="InterPro" id="IPR011011">
    <property type="entry name" value="Znf_FYVE_PHD"/>
</dbReference>
<keyword evidence="2" id="KW-1185">Reference proteome</keyword>